<keyword evidence="5 11" id="KW-0472">Membrane</keyword>
<comment type="function">
    <text evidence="11">Mitochondrial intermembrane chaperone that participates in the import and insertion of some multi-pass transmembrane proteins into the mitochondrial inner membrane. Also required for the transfer of beta-barrel precursors from the TOM complex to the sorting and assembly machinery (SAM complex) of the outer membrane. Acts as a chaperone-like protein that protects the hydrophobic precursors from aggregation and guide them through the mitochondrial intermembrane space.</text>
</comment>
<dbReference type="GO" id="GO:0015031">
    <property type="term" value="P:protein transport"/>
    <property type="evidence" value="ECO:0007669"/>
    <property type="project" value="UniProtKB-KW"/>
</dbReference>
<dbReference type="InterPro" id="IPR050673">
    <property type="entry name" value="Mito_inner_translocase_sub"/>
</dbReference>
<dbReference type="InterPro" id="IPR004217">
    <property type="entry name" value="Tim10-like"/>
</dbReference>
<keyword evidence="11" id="KW-0143">Chaperone</keyword>
<reference evidence="13 14" key="1">
    <citation type="journal article" date="2018" name="Mol. Biol. Evol.">
        <title>Broad Genomic Sampling Reveals a Smut Pathogenic Ancestry of the Fungal Clade Ustilaginomycotina.</title>
        <authorList>
            <person name="Kijpornyongpan T."/>
            <person name="Mondo S.J."/>
            <person name="Barry K."/>
            <person name="Sandor L."/>
            <person name="Lee J."/>
            <person name="Lipzen A."/>
            <person name="Pangilinan J."/>
            <person name="LaButti K."/>
            <person name="Hainaut M."/>
            <person name="Henrissat B."/>
            <person name="Grigoriev I.V."/>
            <person name="Spatafora J.W."/>
            <person name="Aime M.C."/>
        </authorList>
    </citation>
    <scope>NUCLEOTIDE SEQUENCE [LARGE SCALE GENOMIC DNA]</scope>
    <source>
        <strain evidence="13 14">MCA 5214</strain>
    </source>
</reference>
<evidence type="ECO:0000256" key="1">
    <source>
        <dbReference type="ARBA" id="ARBA00004137"/>
    </source>
</evidence>
<evidence type="ECO:0000256" key="10">
    <source>
        <dbReference type="ARBA" id="ARBA00023157"/>
    </source>
</evidence>
<keyword evidence="4" id="KW-0479">Metal-binding</keyword>
<evidence type="ECO:0000313" key="13">
    <source>
        <dbReference type="EMBL" id="PWN27479.1"/>
    </source>
</evidence>
<accession>A0A316UQA0</accession>
<keyword evidence="3 11" id="KW-0813">Transport</keyword>
<keyword evidence="14" id="KW-1185">Reference proteome</keyword>
<proteinExistence type="inferred from homology"/>
<keyword evidence="5 11" id="KW-0999">Mitochondrion inner membrane</keyword>
<dbReference type="InterPro" id="IPR035427">
    <property type="entry name" value="Tim10-like_dom_sf"/>
</dbReference>
<evidence type="ECO:0000256" key="6">
    <source>
        <dbReference type="ARBA" id="ARBA00022833"/>
    </source>
</evidence>
<dbReference type="Gene3D" id="1.10.287.810">
    <property type="entry name" value="Mitochondrial import inner membrane translocase subunit tim13 like domains"/>
    <property type="match status" value="1"/>
</dbReference>
<dbReference type="Pfam" id="PF02953">
    <property type="entry name" value="zf-Tim10_DDP"/>
    <property type="match status" value="1"/>
</dbReference>
<gene>
    <name evidence="13" type="ORF">BDZ90DRAFT_180271</name>
</gene>
<evidence type="ECO:0000259" key="12">
    <source>
        <dbReference type="Pfam" id="PF02953"/>
    </source>
</evidence>
<comment type="subcellular location">
    <subcellularLocation>
        <location evidence="1 11">Mitochondrion inner membrane</location>
        <topology evidence="1 11">Peripheral membrane protein</topology>
        <orientation evidence="1 11">Intermembrane side</orientation>
    </subcellularLocation>
</comment>
<keyword evidence="8 11" id="KW-0811">Translocation</keyword>
<protein>
    <recommendedName>
        <fullName evidence="11">Mitochondrial import inner membrane translocase subunit</fullName>
    </recommendedName>
</protein>
<dbReference type="SUPFAM" id="SSF144122">
    <property type="entry name" value="Tim10-like"/>
    <property type="match status" value="1"/>
</dbReference>
<keyword evidence="10 11" id="KW-1015">Disulfide bond</keyword>
<feature type="domain" description="Tim10-like" evidence="12">
    <location>
        <begin position="17"/>
        <end position="78"/>
    </location>
</feature>
<dbReference type="GO" id="GO:0046872">
    <property type="term" value="F:metal ion binding"/>
    <property type="evidence" value="ECO:0007669"/>
    <property type="project" value="UniProtKB-KW"/>
</dbReference>
<evidence type="ECO:0000256" key="9">
    <source>
        <dbReference type="ARBA" id="ARBA00023128"/>
    </source>
</evidence>
<dbReference type="EMBL" id="KZ819668">
    <property type="protein sequence ID" value="PWN27479.1"/>
    <property type="molecule type" value="Genomic_DNA"/>
</dbReference>
<evidence type="ECO:0000256" key="8">
    <source>
        <dbReference type="ARBA" id="ARBA00023010"/>
    </source>
</evidence>
<keyword evidence="7 11" id="KW-0653">Protein transport</keyword>
<keyword evidence="6" id="KW-0862">Zinc</keyword>
<comment type="domain">
    <text evidence="11">The twin CX3C motif contains 4 conserved Cys residues that form 2 disulfide bonds in the mitochondrial intermembrane space.</text>
</comment>
<comment type="similarity">
    <text evidence="2 11">Belongs to the small Tim family.</text>
</comment>
<dbReference type="PANTHER" id="PTHR13172">
    <property type="entry name" value="MITOCHONDRIAL IMPORT INNER MEMBRANE TRANSLOCASE SUBUNIT TIM9B"/>
    <property type="match status" value="1"/>
</dbReference>
<dbReference type="OrthoDB" id="1551503at2759"/>
<evidence type="ECO:0000256" key="11">
    <source>
        <dbReference type="RuleBase" id="RU367043"/>
    </source>
</evidence>
<name>A0A316UQA0_9BASI</name>
<dbReference type="AlphaFoldDB" id="A0A316UQA0"/>
<evidence type="ECO:0000256" key="3">
    <source>
        <dbReference type="ARBA" id="ARBA00022448"/>
    </source>
</evidence>
<sequence length="87" mass="9949">MDFSQLTANDQQAMEAIVARKQMKDFSRLFTSLVDRCFTSCVDDFTSRSLTSREDECVSKCTQKFLKHSERVGARFQEENQKIAGGN</sequence>
<evidence type="ECO:0000256" key="4">
    <source>
        <dbReference type="ARBA" id="ARBA00022723"/>
    </source>
</evidence>
<dbReference type="GO" id="GO:0005743">
    <property type="term" value="C:mitochondrial inner membrane"/>
    <property type="evidence" value="ECO:0007669"/>
    <property type="project" value="UniProtKB-SubCell"/>
</dbReference>
<evidence type="ECO:0000313" key="14">
    <source>
        <dbReference type="Proteomes" id="UP000245884"/>
    </source>
</evidence>
<evidence type="ECO:0000256" key="2">
    <source>
        <dbReference type="ARBA" id="ARBA00006720"/>
    </source>
</evidence>
<dbReference type="RefSeq" id="XP_025362091.1">
    <property type="nucleotide sequence ID" value="XM_025503764.1"/>
</dbReference>
<comment type="subunit">
    <text evidence="11">Heterohexamer.</text>
</comment>
<dbReference type="Proteomes" id="UP000245884">
    <property type="component" value="Unassembled WGS sequence"/>
</dbReference>
<dbReference type="GeneID" id="37025587"/>
<evidence type="ECO:0000256" key="5">
    <source>
        <dbReference type="ARBA" id="ARBA00022792"/>
    </source>
</evidence>
<dbReference type="STRING" id="1569628.A0A316UQA0"/>
<organism evidence="13 14">
    <name type="scientific">Jaminaea rosea</name>
    <dbReference type="NCBI Taxonomy" id="1569628"/>
    <lineage>
        <taxon>Eukaryota</taxon>
        <taxon>Fungi</taxon>
        <taxon>Dikarya</taxon>
        <taxon>Basidiomycota</taxon>
        <taxon>Ustilaginomycotina</taxon>
        <taxon>Exobasidiomycetes</taxon>
        <taxon>Microstromatales</taxon>
        <taxon>Microstromatales incertae sedis</taxon>
        <taxon>Jaminaea</taxon>
    </lineage>
</organism>
<evidence type="ECO:0000256" key="7">
    <source>
        <dbReference type="ARBA" id="ARBA00022927"/>
    </source>
</evidence>
<keyword evidence="9 11" id="KW-0496">Mitochondrion</keyword>